<dbReference type="PANTHER" id="PTHR44489">
    <property type="match status" value="1"/>
</dbReference>
<dbReference type="PROSITE" id="PS50103">
    <property type="entry name" value="ZF_C3H1"/>
    <property type="match status" value="2"/>
</dbReference>
<keyword evidence="3" id="KW-0677">Repeat</keyword>
<dbReference type="InterPro" id="IPR044715">
    <property type="entry name" value="WDR86-like"/>
</dbReference>
<dbReference type="SUPFAM" id="SSF90229">
    <property type="entry name" value="CCCH zinc finger"/>
    <property type="match status" value="1"/>
</dbReference>
<dbReference type="PROSITE" id="PS00678">
    <property type="entry name" value="WD_REPEATS_1"/>
    <property type="match status" value="1"/>
</dbReference>
<dbReference type="InterPro" id="IPR001680">
    <property type="entry name" value="WD40_rpt"/>
</dbReference>
<dbReference type="SMART" id="SM00356">
    <property type="entry name" value="ZnF_C3H1"/>
    <property type="match status" value="2"/>
</dbReference>
<dbReference type="AlphaFoldDB" id="A0A9Q1QKR4"/>
<evidence type="ECO:0000256" key="4">
    <source>
        <dbReference type="ARBA" id="ARBA00022771"/>
    </source>
</evidence>
<dbReference type="SUPFAM" id="SSF50978">
    <property type="entry name" value="WD40 repeat-like"/>
    <property type="match status" value="1"/>
</dbReference>
<evidence type="ECO:0000313" key="11">
    <source>
        <dbReference type="Proteomes" id="UP001153076"/>
    </source>
</evidence>
<keyword evidence="5 7" id="KW-0862">Zinc</keyword>
<dbReference type="PRINTS" id="PR00320">
    <property type="entry name" value="GPROTEINBRPT"/>
</dbReference>
<evidence type="ECO:0000256" key="6">
    <source>
        <dbReference type="PROSITE-ProRule" id="PRU00221"/>
    </source>
</evidence>
<keyword evidence="11" id="KW-1185">Reference proteome</keyword>
<organism evidence="10 11">
    <name type="scientific">Carnegiea gigantea</name>
    <dbReference type="NCBI Taxonomy" id="171969"/>
    <lineage>
        <taxon>Eukaryota</taxon>
        <taxon>Viridiplantae</taxon>
        <taxon>Streptophyta</taxon>
        <taxon>Embryophyta</taxon>
        <taxon>Tracheophyta</taxon>
        <taxon>Spermatophyta</taxon>
        <taxon>Magnoliopsida</taxon>
        <taxon>eudicotyledons</taxon>
        <taxon>Gunneridae</taxon>
        <taxon>Pentapetalae</taxon>
        <taxon>Caryophyllales</taxon>
        <taxon>Cactineae</taxon>
        <taxon>Cactaceae</taxon>
        <taxon>Cactoideae</taxon>
        <taxon>Echinocereeae</taxon>
        <taxon>Carnegiea</taxon>
    </lineage>
</organism>
<feature type="repeat" description="WD" evidence="6">
    <location>
        <begin position="118"/>
        <end position="159"/>
    </location>
</feature>
<evidence type="ECO:0000256" key="1">
    <source>
        <dbReference type="ARBA" id="ARBA00022574"/>
    </source>
</evidence>
<dbReference type="PROSITE" id="PS50294">
    <property type="entry name" value="WD_REPEATS_REGION"/>
    <property type="match status" value="2"/>
</dbReference>
<feature type="zinc finger region" description="C3H1-type" evidence="7">
    <location>
        <begin position="80"/>
        <end position="107"/>
    </location>
</feature>
<dbReference type="OrthoDB" id="59941at2759"/>
<evidence type="ECO:0000256" key="2">
    <source>
        <dbReference type="ARBA" id="ARBA00022723"/>
    </source>
</evidence>
<comment type="caution">
    <text evidence="10">The sequence shown here is derived from an EMBL/GenBank/DDBJ whole genome shotgun (WGS) entry which is preliminary data.</text>
</comment>
<keyword evidence="2 7" id="KW-0479">Metal-binding</keyword>
<protein>
    <recommendedName>
        <fullName evidence="9">C3H1-type domain-containing protein</fullName>
    </recommendedName>
</protein>
<feature type="compositionally biased region" description="Polar residues" evidence="8">
    <location>
        <begin position="13"/>
        <end position="27"/>
    </location>
</feature>
<keyword evidence="1 6" id="KW-0853">WD repeat</keyword>
<dbReference type="Gene3D" id="2.130.10.10">
    <property type="entry name" value="YVTN repeat-like/Quinoprotein amine dehydrogenase"/>
    <property type="match status" value="2"/>
</dbReference>
<dbReference type="InterPro" id="IPR036322">
    <property type="entry name" value="WD40_repeat_dom_sf"/>
</dbReference>
<evidence type="ECO:0000256" key="8">
    <source>
        <dbReference type="SAM" id="MobiDB-lite"/>
    </source>
</evidence>
<gene>
    <name evidence="10" type="ORF">Cgig2_010707</name>
</gene>
<dbReference type="SMART" id="SM00320">
    <property type="entry name" value="WD40"/>
    <property type="match status" value="6"/>
</dbReference>
<dbReference type="InterPro" id="IPR015943">
    <property type="entry name" value="WD40/YVTN_repeat-like_dom_sf"/>
</dbReference>
<dbReference type="GO" id="GO:0008270">
    <property type="term" value="F:zinc ion binding"/>
    <property type="evidence" value="ECO:0007669"/>
    <property type="project" value="UniProtKB-KW"/>
</dbReference>
<feature type="domain" description="C3H1-type" evidence="9">
    <location>
        <begin position="27"/>
        <end position="53"/>
    </location>
</feature>
<dbReference type="EMBL" id="JAKOGI010000078">
    <property type="protein sequence ID" value="KAJ8445349.1"/>
    <property type="molecule type" value="Genomic_DNA"/>
</dbReference>
<sequence length="410" mass="44583">MATRVVRRDAQRPSRTSLSWHRQTSVPSSGKVCSFWLAGKCTRNPCRFLHSEAALTTSYAASSNHSAPKQSHYSEGRVKKTQNKMCEYWVTGNCVHAENCKYLHSWSYGDELSMLTQLSGHKKAVTGITLPTGSDKLFSGSKDGTVRVWDCHTGQCTGIFDMGSAVGCLISEGAWVFVGIENAVKAVNIQTNADLTLTAPGGQVCTMSTTNEMLLAGVHDGSILAWTNSGTNSFEATASLKGHTGLVVSLVFGAGRLYSGSMDNTIRVWDLENMQCIHTLNKHSEVVMSLVCWDQYLLSCSLDQTLKIWAATKAGDLEVVYTQDEEHGILSLRGMPDAQGKPILLCSCNDNSVRLYELPSFTERGRVFTRQEVRTIEVGPGGLFFTGDGTGRVSVWRLSGDSSVLPAKSA</sequence>
<feature type="compositionally biased region" description="Basic and acidic residues" evidence="8">
    <location>
        <begin position="1"/>
        <end position="12"/>
    </location>
</feature>
<accession>A0A9Q1QKR4</accession>
<dbReference type="InterPro" id="IPR020472">
    <property type="entry name" value="WD40_PAC1"/>
</dbReference>
<dbReference type="PANTHER" id="PTHR44489:SF14">
    <property type="entry name" value="ZINC FINGER CCCH DOMAIN-CONTAINING PROTEIN 59-RELATED"/>
    <property type="match status" value="1"/>
</dbReference>
<dbReference type="Proteomes" id="UP001153076">
    <property type="component" value="Unassembled WGS sequence"/>
</dbReference>
<dbReference type="InterPro" id="IPR000571">
    <property type="entry name" value="Znf_CCCH"/>
</dbReference>
<evidence type="ECO:0000313" key="10">
    <source>
        <dbReference type="EMBL" id="KAJ8445349.1"/>
    </source>
</evidence>
<evidence type="ECO:0000256" key="3">
    <source>
        <dbReference type="ARBA" id="ARBA00022737"/>
    </source>
</evidence>
<proteinExistence type="predicted"/>
<keyword evidence="4 7" id="KW-0863">Zinc-finger</keyword>
<dbReference type="Gene3D" id="3.30.1370.210">
    <property type="match status" value="1"/>
</dbReference>
<feature type="domain" description="C3H1-type" evidence="9">
    <location>
        <begin position="80"/>
        <end position="107"/>
    </location>
</feature>
<evidence type="ECO:0000259" key="9">
    <source>
        <dbReference type="PROSITE" id="PS50103"/>
    </source>
</evidence>
<evidence type="ECO:0000256" key="5">
    <source>
        <dbReference type="ARBA" id="ARBA00022833"/>
    </source>
</evidence>
<feature type="zinc finger region" description="C3H1-type" evidence="7">
    <location>
        <begin position="27"/>
        <end position="53"/>
    </location>
</feature>
<name>A0A9Q1QKR4_9CARY</name>
<evidence type="ECO:0000256" key="7">
    <source>
        <dbReference type="PROSITE-ProRule" id="PRU00723"/>
    </source>
</evidence>
<dbReference type="InterPro" id="IPR036855">
    <property type="entry name" value="Znf_CCCH_sf"/>
</dbReference>
<dbReference type="PROSITE" id="PS50082">
    <property type="entry name" value="WD_REPEATS_2"/>
    <property type="match status" value="2"/>
</dbReference>
<reference evidence="10" key="1">
    <citation type="submission" date="2022-04" db="EMBL/GenBank/DDBJ databases">
        <title>Carnegiea gigantea Genome sequencing and assembly v2.</title>
        <authorList>
            <person name="Copetti D."/>
            <person name="Sanderson M.J."/>
            <person name="Burquez A."/>
            <person name="Wojciechowski M.F."/>
        </authorList>
    </citation>
    <scope>NUCLEOTIDE SEQUENCE</scope>
    <source>
        <strain evidence="10">SGP5-SGP5p</strain>
        <tissue evidence="10">Aerial part</tissue>
    </source>
</reference>
<dbReference type="InterPro" id="IPR019775">
    <property type="entry name" value="WD40_repeat_CS"/>
</dbReference>
<feature type="region of interest" description="Disordered" evidence="8">
    <location>
        <begin position="1"/>
        <end position="27"/>
    </location>
</feature>
<feature type="repeat" description="WD" evidence="6">
    <location>
        <begin position="240"/>
        <end position="279"/>
    </location>
</feature>
<dbReference type="Pfam" id="PF00400">
    <property type="entry name" value="WD40"/>
    <property type="match status" value="3"/>
</dbReference>